<dbReference type="AlphaFoldDB" id="A0AAV2SVR4"/>
<accession>A0AAV2SVR4</accession>
<reference evidence="1 2" key="1">
    <citation type="submission" date="2024-05" db="EMBL/GenBank/DDBJ databases">
        <authorList>
            <person name="Wallberg A."/>
        </authorList>
    </citation>
    <scope>NUCLEOTIDE SEQUENCE [LARGE SCALE GENOMIC DNA]</scope>
</reference>
<organism evidence="1 2">
    <name type="scientific">Meganyctiphanes norvegica</name>
    <name type="common">Northern krill</name>
    <name type="synonym">Thysanopoda norvegica</name>
    <dbReference type="NCBI Taxonomy" id="48144"/>
    <lineage>
        <taxon>Eukaryota</taxon>
        <taxon>Metazoa</taxon>
        <taxon>Ecdysozoa</taxon>
        <taxon>Arthropoda</taxon>
        <taxon>Crustacea</taxon>
        <taxon>Multicrustacea</taxon>
        <taxon>Malacostraca</taxon>
        <taxon>Eumalacostraca</taxon>
        <taxon>Eucarida</taxon>
        <taxon>Euphausiacea</taxon>
        <taxon>Euphausiidae</taxon>
        <taxon>Meganyctiphanes</taxon>
    </lineage>
</organism>
<gene>
    <name evidence="1" type="ORF">MNOR_LOCUS40993</name>
</gene>
<sequence>MITPLITLSLNLGQPPINFMFMKAQLCPTWPFITLAAGMCERFSLIWPKGSISQQNFEILLTSALSGFRKGHSTDTCLINLMDYIHKGISEGDYVVTCGVPQGNDNPPAYNEVISQLHQFPRVDRGPEIPLQGE</sequence>
<evidence type="ECO:0000313" key="1">
    <source>
        <dbReference type="EMBL" id="CAL4244910.1"/>
    </source>
</evidence>
<feature type="non-terminal residue" evidence="1">
    <location>
        <position position="134"/>
    </location>
</feature>
<proteinExistence type="predicted"/>
<keyword evidence="2" id="KW-1185">Reference proteome</keyword>
<name>A0AAV2SVR4_MEGNR</name>
<evidence type="ECO:0000313" key="2">
    <source>
        <dbReference type="Proteomes" id="UP001497623"/>
    </source>
</evidence>
<protein>
    <submittedName>
        <fullName evidence="1">Uncharacterized protein</fullName>
    </submittedName>
</protein>
<dbReference type="EMBL" id="CAXKWB010137692">
    <property type="protein sequence ID" value="CAL4244910.1"/>
    <property type="molecule type" value="Genomic_DNA"/>
</dbReference>
<comment type="caution">
    <text evidence="1">The sequence shown here is derived from an EMBL/GenBank/DDBJ whole genome shotgun (WGS) entry which is preliminary data.</text>
</comment>
<dbReference type="Proteomes" id="UP001497623">
    <property type="component" value="Unassembled WGS sequence"/>
</dbReference>